<dbReference type="AlphaFoldDB" id="A0A5E4Q727"/>
<dbReference type="EMBL" id="FZQP02001670">
    <property type="protein sequence ID" value="VVC93530.1"/>
    <property type="molecule type" value="Genomic_DNA"/>
</dbReference>
<name>A0A5E4Q727_9NEOP</name>
<proteinExistence type="predicted"/>
<evidence type="ECO:0000256" key="1">
    <source>
        <dbReference type="SAM" id="MobiDB-lite"/>
    </source>
</evidence>
<protein>
    <submittedName>
        <fullName evidence="2">Uncharacterized protein</fullName>
    </submittedName>
</protein>
<evidence type="ECO:0000313" key="2">
    <source>
        <dbReference type="EMBL" id="VVC93530.1"/>
    </source>
</evidence>
<keyword evidence="3" id="KW-1185">Reference proteome</keyword>
<feature type="compositionally biased region" description="Polar residues" evidence="1">
    <location>
        <begin position="157"/>
        <end position="171"/>
    </location>
</feature>
<evidence type="ECO:0000313" key="3">
    <source>
        <dbReference type="Proteomes" id="UP000324832"/>
    </source>
</evidence>
<gene>
    <name evidence="2" type="ORF">LSINAPIS_LOCUS5701</name>
</gene>
<sequence>MFRLIAIDVNLEDRLHYIHFTKQLQFKIQSLIASAARADPDLISNQMVFILDTYKFHSVYHPNKSLVKSRLYQPLFTTAITHYYPEPVYQSGQHLLNYQTRNTRGHDTKLRPFCSDTFQNWNVTVASAADQRQCGKEKCIRPYFELKQSAEPPAIHQSANTSDALHTTTLSRPKREKENLKAYTPIGTPSFPARVSRQPIRSRGAESVGRGRRPVTIGSEPRSEQKVIRTGLVSGCVPSTPLHVLL</sequence>
<organism evidence="2 3">
    <name type="scientific">Leptidea sinapis</name>
    <dbReference type="NCBI Taxonomy" id="189913"/>
    <lineage>
        <taxon>Eukaryota</taxon>
        <taxon>Metazoa</taxon>
        <taxon>Ecdysozoa</taxon>
        <taxon>Arthropoda</taxon>
        <taxon>Hexapoda</taxon>
        <taxon>Insecta</taxon>
        <taxon>Pterygota</taxon>
        <taxon>Neoptera</taxon>
        <taxon>Endopterygota</taxon>
        <taxon>Lepidoptera</taxon>
        <taxon>Glossata</taxon>
        <taxon>Ditrysia</taxon>
        <taxon>Papilionoidea</taxon>
        <taxon>Pieridae</taxon>
        <taxon>Dismorphiinae</taxon>
        <taxon>Leptidea</taxon>
    </lineage>
</organism>
<dbReference type="Proteomes" id="UP000324832">
    <property type="component" value="Unassembled WGS sequence"/>
</dbReference>
<reference evidence="2 3" key="1">
    <citation type="submission" date="2017-07" db="EMBL/GenBank/DDBJ databases">
        <authorList>
            <person name="Talla V."/>
            <person name="Backstrom N."/>
        </authorList>
    </citation>
    <scope>NUCLEOTIDE SEQUENCE [LARGE SCALE GENOMIC DNA]</scope>
</reference>
<accession>A0A5E4Q727</accession>
<feature type="region of interest" description="Disordered" evidence="1">
    <location>
        <begin position="153"/>
        <end position="223"/>
    </location>
</feature>